<evidence type="ECO:0000256" key="3">
    <source>
        <dbReference type="PIRSR" id="PIRSR001434-2"/>
    </source>
</evidence>
<dbReference type="Proteomes" id="UP000321306">
    <property type="component" value="Unassembled WGS sequence"/>
</dbReference>
<dbReference type="SUPFAM" id="SSF53383">
    <property type="entry name" value="PLP-dependent transferases"/>
    <property type="match status" value="1"/>
</dbReference>
<dbReference type="PIRSF" id="PIRSF001434">
    <property type="entry name" value="CGS"/>
    <property type="match status" value="1"/>
</dbReference>
<gene>
    <name evidence="6" type="ORF">DC3_42400</name>
</gene>
<organism evidence="6 7">
    <name type="scientific">Deinococcus cellulosilyticus (strain DSM 18568 / NBRC 106333 / KACC 11606 / 5516J-15)</name>
    <dbReference type="NCBI Taxonomy" id="1223518"/>
    <lineage>
        <taxon>Bacteria</taxon>
        <taxon>Thermotogati</taxon>
        <taxon>Deinococcota</taxon>
        <taxon>Deinococci</taxon>
        <taxon>Deinococcales</taxon>
        <taxon>Deinococcaceae</taxon>
        <taxon>Deinococcus</taxon>
    </lineage>
</organism>
<comment type="cofactor">
    <cofactor evidence="1 4">
        <name>pyridoxal 5'-phosphate</name>
        <dbReference type="ChEBI" id="CHEBI:597326"/>
    </cofactor>
</comment>
<dbReference type="PANTHER" id="PTHR11808">
    <property type="entry name" value="TRANS-SULFURATION ENZYME FAMILY MEMBER"/>
    <property type="match status" value="1"/>
</dbReference>
<dbReference type="GO" id="GO:0005737">
    <property type="term" value="C:cytoplasm"/>
    <property type="evidence" value="ECO:0007669"/>
    <property type="project" value="TreeGrafter"/>
</dbReference>
<dbReference type="Gene3D" id="3.40.640.10">
    <property type="entry name" value="Type I PLP-dependent aspartate aminotransferase-like (Major domain)"/>
    <property type="match status" value="1"/>
</dbReference>
<accession>A0A511N6Y4</accession>
<feature type="region of interest" description="Disordered" evidence="5">
    <location>
        <begin position="1"/>
        <end position="22"/>
    </location>
</feature>
<dbReference type="GO" id="GO:0004123">
    <property type="term" value="F:cystathionine gamma-lyase activity"/>
    <property type="evidence" value="ECO:0007669"/>
    <property type="project" value="TreeGrafter"/>
</dbReference>
<dbReference type="InterPro" id="IPR054542">
    <property type="entry name" value="Cys_met_metab_PP"/>
</dbReference>
<reference evidence="6 7" key="1">
    <citation type="submission" date="2019-07" db="EMBL/GenBank/DDBJ databases">
        <title>Whole genome shotgun sequence of Deinococcus cellulosilyticus NBRC 106333.</title>
        <authorList>
            <person name="Hosoyama A."/>
            <person name="Uohara A."/>
            <person name="Ohji S."/>
            <person name="Ichikawa N."/>
        </authorList>
    </citation>
    <scope>NUCLEOTIDE SEQUENCE [LARGE SCALE GENOMIC DNA]</scope>
    <source>
        <strain evidence="6 7">NBRC 106333</strain>
    </source>
</reference>
<keyword evidence="6" id="KW-0456">Lyase</keyword>
<dbReference type="GO" id="GO:0019343">
    <property type="term" value="P:cysteine biosynthetic process via cystathionine"/>
    <property type="evidence" value="ECO:0007669"/>
    <property type="project" value="TreeGrafter"/>
</dbReference>
<feature type="modified residue" description="N6-(pyridoxal phosphate)lysine" evidence="3">
    <location>
        <position position="203"/>
    </location>
</feature>
<dbReference type="PANTHER" id="PTHR11808:SF85">
    <property type="entry name" value="CYSTATHIONINE GAMMA-LYASE-RELATED"/>
    <property type="match status" value="1"/>
</dbReference>
<proteinExistence type="inferred from homology"/>
<dbReference type="GO" id="GO:0030170">
    <property type="term" value="F:pyridoxal phosphate binding"/>
    <property type="evidence" value="ECO:0007669"/>
    <property type="project" value="InterPro"/>
</dbReference>
<protein>
    <submittedName>
        <fullName evidence="6">Methionine gamma-lyase</fullName>
    </submittedName>
</protein>
<dbReference type="GO" id="GO:0019346">
    <property type="term" value="P:transsulfuration"/>
    <property type="evidence" value="ECO:0007669"/>
    <property type="project" value="InterPro"/>
</dbReference>
<name>A0A511N6Y4_DEIC1</name>
<sequence length="403" mass="43303">MSGFNTKAVHAGGGADPQTGAHATPIYQTSTFTYFDAEQGRALFAGEKEGYIYTRISNPTTRALEVKLAALEGAEDAVAFSSGMAAISALMVTVLKSGDEMAFLDPIYGGTDGFFQEILTKFGVTIHRCHDLDALQNVLSDRVKMVFFEPVTNPTLKVWDVEKVVNLARAVGALVVVDNTFPTPYLFRPLEHGADVVVHSATKYLSGHGDLIAGVVAGKADLMHMVRFEGLRHLGGALGPFEAFLLMRGIKTLPIRMDAHARNAQKVAEYLQGHPAVRAVHYAGLRSHPSHEQARRYLKSAGGVLAIELDGGFAACARFLDSLKLFTQAVSLGDVESLACHPASTTHSPMPEEAKKAVGVTDGLVRLSIGIEDADDLIADLEQALRQVKGEDQRELSFLGSSI</sequence>
<evidence type="ECO:0000256" key="1">
    <source>
        <dbReference type="ARBA" id="ARBA00001933"/>
    </source>
</evidence>
<dbReference type="PROSITE" id="PS00868">
    <property type="entry name" value="CYS_MET_METAB_PP"/>
    <property type="match status" value="1"/>
</dbReference>
<dbReference type="InterPro" id="IPR015421">
    <property type="entry name" value="PyrdxlP-dep_Trfase_major"/>
</dbReference>
<evidence type="ECO:0000313" key="6">
    <source>
        <dbReference type="EMBL" id="GEM48605.1"/>
    </source>
</evidence>
<dbReference type="InterPro" id="IPR015424">
    <property type="entry name" value="PyrdxlP-dep_Trfase"/>
</dbReference>
<comment type="caution">
    <text evidence="6">The sequence shown here is derived from an EMBL/GenBank/DDBJ whole genome shotgun (WGS) entry which is preliminary data.</text>
</comment>
<keyword evidence="2 3" id="KW-0663">Pyridoxal phosphate</keyword>
<dbReference type="FunFam" id="3.40.640.10:FF:000046">
    <property type="entry name" value="Cystathionine gamma-lyase"/>
    <property type="match status" value="1"/>
</dbReference>
<dbReference type="AlphaFoldDB" id="A0A511N6Y4"/>
<dbReference type="FunFam" id="3.90.1150.10:FF:000033">
    <property type="entry name" value="Cystathionine gamma-synthase"/>
    <property type="match status" value="1"/>
</dbReference>
<dbReference type="Pfam" id="PF01053">
    <property type="entry name" value="Cys_Met_Meta_PP"/>
    <property type="match status" value="1"/>
</dbReference>
<dbReference type="RefSeq" id="WP_146887815.1">
    <property type="nucleotide sequence ID" value="NZ_BJXB01000022.1"/>
</dbReference>
<comment type="similarity">
    <text evidence="4">Belongs to the trans-sulfuration enzymes family.</text>
</comment>
<dbReference type="Gene3D" id="3.90.1150.10">
    <property type="entry name" value="Aspartate Aminotransferase, domain 1"/>
    <property type="match status" value="1"/>
</dbReference>
<dbReference type="OrthoDB" id="54490at2"/>
<evidence type="ECO:0000256" key="5">
    <source>
        <dbReference type="SAM" id="MobiDB-lite"/>
    </source>
</evidence>
<dbReference type="GO" id="GO:0009086">
    <property type="term" value="P:methionine biosynthetic process"/>
    <property type="evidence" value="ECO:0007669"/>
    <property type="project" value="UniProtKB-ARBA"/>
</dbReference>
<keyword evidence="7" id="KW-1185">Reference proteome</keyword>
<dbReference type="EMBL" id="BJXB01000022">
    <property type="protein sequence ID" value="GEM48605.1"/>
    <property type="molecule type" value="Genomic_DNA"/>
</dbReference>
<dbReference type="InterPro" id="IPR000277">
    <property type="entry name" value="Cys/Met-Metab_PyrdxlP-dep_enz"/>
</dbReference>
<dbReference type="CDD" id="cd00614">
    <property type="entry name" value="CGS_like"/>
    <property type="match status" value="1"/>
</dbReference>
<dbReference type="InterPro" id="IPR015422">
    <property type="entry name" value="PyrdxlP-dep_Trfase_small"/>
</dbReference>
<evidence type="ECO:0000256" key="4">
    <source>
        <dbReference type="RuleBase" id="RU362118"/>
    </source>
</evidence>
<evidence type="ECO:0000256" key="2">
    <source>
        <dbReference type="ARBA" id="ARBA00022898"/>
    </source>
</evidence>
<evidence type="ECO:0000313" key="7">
    <source>
        <dbReference type="Proteomes" id="UP000321306"/>
    </source>
</evidence>